<dbReference type="InterPro" id="IPR023393">
    <property type="entry name" value="START-like_dom_sf"/>
</dbReference>
<dbReference type="Gene3D" id="3.30.530.20">
    <property type="match status" value="1"/>
</dbReference>
<proteinExistence type="predicted"/>
<accession>A0ABQ2DEB8</accession>
<dbReference type="EMBL" id="BMKX01000002">
    <property type="protein sequence ID" value="GGJ55202.1"/>
    <property type="molecule type" value="Genomic_DNA"/>
</dbReference>
<dbReference type="CDD" id="cd07820">
    <property type="entry name" value="SRPBCC_3"/>
    <property type="match status" value="1"/>
</dbReference>
<organism evidence="1 2">
    <name type="scientific">Glutamicibacter ardleyensis</name>
    <dbReference type="NCBI Taxonomy" id="225894"/>
    <lineage>
        <taxon>Bacteria</taxon>
        <taxon>Bacillati</taxon>
        <taxon>Actinomycetota</taxon>
        <taxon>Actinomycetes</taxon>
        <taxon>Micrococcales</taxon>
        <taxon>Micrococcaceae</taxon>
        <taxon>Glutamicibacter</taxon>
    </lineage>
</organism>
<dbReference type="Proteomes" id="UP000606115">
    <property type="component" value="Unassembled WGS sequence"/>
</dbReference>
<evidence type="ECO:0008006" key="3">
    <source>
        <dbReference type="Google" id="ProtNLM"/>
    </source>
</evidence>
<evidence type="ECO:0000313" key="1">
    <source>
        <dbReference type="EMBL" id="GGJ55202.1"/>
    </source>
</evidence>
<comment type="caution">
    <text evidence="1">The sequence shown here is derived from an EMBL/GenBank/DDBJ whole genome shotgun (WGS) entry which is preliminary data.</text>
</comment>
<protein>
    <recommendedName>
        <fullName evidence="3">Cyclase</fullName>
    </recommendedName>
</protein>
<name>A0ABQ2DEB8_9MICC</name>
<evidence type="ECO:0000313" key="2">
    <source>
        <dbReference type="Proteomes" id="UP000606115"/>
    </source>
</evidence>
<keyword evidence="2" id="KW-1185">Reference proteome</keyword>
<reference evidence="2" key="1">
    <citation type="journal article" date="2019" name="Int. J. Syst. Evol. Microbiol.">
        <title>The Global Catalogue of Microorganisms (GCM) 10K type strain sequencing project: providing services to taxonomists for standard genome sequencing and annotation.</title>
        <authorList>
            <consortium name="The Broad Institute Genomics Platform"/>
            <consortium name="The Broad Institute Genome Sequencing Center for Infectious Disease"/>
            <person name="Wu L."/>
            <person name="Ma J."/>
        </authorList>
    </citation>
    <scope>NUCLEOTIDE SEQUENCE [LARGE SCALE GENOMIC DNA]</scope>
    <source>
        <strain evidence="2">CGMCC 1.3685</strain>
    </source>
</reference>
<dbReference type="SUPFAM" id="SSF55961">
    <property type="entry name" value="Bet v1-like"/>
    <property type="match status" value="1"/>
</dbReference>
<sequence>MAVYFECVTHTQMSRTELFDRSRSIDAHLGSMSQTKEQAVAGVQSGLISFGEQVTWKARHFGIPFRLTTKITAMDPARMFIDEQLRGPFKSFHHVHEFFDVDGKTMMIDRVSFAAPFGPLGWVAERLVLGWYMPQLIRQRNKFLLEN</sequence>
<gene>
    <name evidence="1" type="ORF">GCM10007173_12460</name>
</gene>